<evidence type="ECO:0000259" key="9">
    <source>
        <dbReference type="PROSITE" id="PS50075"/>
    </source>
</evidence>
<dbReference type="InterPro" id="IPR006162">
    <property type="entry name" value="Ppantetheine_attach_site"/>
</dbReference>
<dbReference type="Pfam" id="PF00550">
    <property type="entry name" value="PP-binding"/>
    <property type="match status" value="3"/>
</dbReference>
<comment type="pathway">
    <text evidence="1">Antibiotic biosynthesis.</text>
</comment>
<dbReference type="SMART" id="SM00823">
    <property type="entry name" value="PKS_PP"/>
    <property type="match status" value="3"/>
</dbReference>
<dbReference type="Pfam" id="PF14765">
    <property type="entry name" value="PS-DH"/>
    <property type="match status" value="2"/>
</dbReference>
<reference evidence="12 13" key="1">
    <citation type="submission" date="2024-10" db="EMBL/GenBank/DDBJ databases">
        <title>The Natural Products Discovery Center: Release of the First 8490 Sequenced Strains for Exploring Actinobacteria Biosynthetic Diversity.</title>
        <authorList>
            <person name="Kalkreuter E."/>
            <person name="Kautsar S.A."/>
            <person name="Yang D."/>
            <person name="Bader C.D."/>
            <person name="Teijaro C.N."/>
            <person name="Fluegel L."/>
            <person name="Davis C.M."/>
            <person name="Simpson J.R."/>
            <person name="Lauterbach L."/>
            <person name="Steele A.D."/>
            <person name="Gui C."/>
            <person name="Meng S."/>
            <person name="Li G."/>
            <person name="Viehrig K."/>
            <person name="Ye F."/>
            <person name="Su P."/>
            <person name="Kiefer A.F."/>
            <person name="Nichols A."/>
            <person name="Cepeda A.J."/>
            <person name="Yan W."/>
            <person name="Fan B."/>
            <person name="Jiang Y."/>
            <person name="Adhikari A."/>
            <person name="Zheng C.-J."/>
            <person name="Schuster L."/>
            <person name="Cowan T.M."/>
            <person name="Smanski M.J."/>
            <person name="Chevrette M.G."/>
            <person name="De Carvalho L.P.S."/>
            <person name="Shen B."/>
        </authorList>
    </citation>
    <scope>NUCLEOTIDE SEQUENCE [LARGE SCALE GENOMIC DNA]</scope>
    <source>
        <strain evidence="12 13">NPDC053399</strain>
    </source>
</reference>
<protein>
    <submittedName>
        <fullName evidence="12">SDR family NAD(P)-dependent oxidoreductase</fullName>
    </submittedName>
</protein>
<dbReference type="InterPro" id="IPR057326">
    <property type="entry name" value="KR_dom"/>
</dbReference>
<dbReference type="Pfam" id="PF22953">
    <property type="entry name" value="SpnB_Rossmann"/>
    <property type="match status" value="2"/>
</dbReference>
<dbReference type="SMART" id="SM00825">
    <property type="entry name" value="PKS_KS"/>
    <property type="match status" value="2"/>
</dbReference>
<dbReference type="PROSITE" id="PS52004">
    <property type="entry name" value="KS3_2"/>
    <property type="match status" value="2"/>
</dbReference>
<dbReference type="Proteomes" id="UP001614394">
    <property type="component" value="Unassembled WGS sequence"/>
</dbReference>
<dbReference type="InterPro" id="IPR036736">
    <property type="entry name" value="ACP-like_sf"/>
</dbReference>
<feature type="domain" description="Ketosynthase family 3 (KS3)" evidence="10">
    <location>
        <begin position="154"/>
        <end position="580"/>
    </location>
</feature>
<dbReference type="Pfam" id="PF00698">
    <property type="entry name" value="Acyl_transf_1"/>
    <property type="match status" value="2"/>
</dbReference>
<dbReference type="InterPro" id="IPR042104">
    <property type="entry name" value="PKS_dehydratase_sf"/>
</dbReference>
<evidence type="ECO:0000313" key="12">
    <source>
        <dbReference type="EMBL" id="MFI9099255.1"/>
    </source>
</evidence>
<dbReference type="InterPro" id="IPR036291">
    <property type="entry name" value="NAD(P)-bd_dom_sf"/>
</dbReference>
<dbReference type="Pfam" id="PF00109">
    <property type="entry name" value="ketoacyl-synt"/>
    <property type="match status" value="2"/>
</dbReference>
<dbReference type="InterPro" id="IPR032821">
    <property type="entry name" value="PKS_assoc"/>
</dbReference>
<dbReference type="Gene3D" id="3.10.129.110">
    <property type="entry name" value="Polyketide synthase dehydratase"/>
    <property type="match status" value="2"/>
</dbReference>
<evidence type="ECO:0000256" key="7">
    <source>
        <dbReference type="ARBA" id="ARBA00023315"/>
    </source>
</evidence>
<dbReference type="PROSITE" id="PS00012">
    <property type="entry name" value="PHOSPHOPANTETHEINE"/>
    <property type="match status" value="1"/>
</dbReference>
<accession>A0ABW8C1F9</accession>
<dbReference type="Pfam" id="PF02801">
    <property type="entry name" value="Ketoacyl-synt_C"/>
    <property type="match status" value="2"/>
</dbReference>
<dbReference type="InterPro" id="IPR016039">
    <property type="entry name" value="Thiolase-like"/>
</dbReference>
<dbReference type="InterPro" id="IPR014030">
    <property type="entry name" value="Ketoacyl_synth_N"/>
</dbReference>
<dbReference type="Gene3D" id="3.30.70.3290">
    <property type="match status" value="2"/>
</dbReference>
<feature type="active site" description="Proton donor; for dehydratase activity" evidence="8">
    <location>
        <position position="1236"/>
    </location>
</feature>
<dbReference type="SUPFAM" id="SSF51735">
    <property type="entry name" value="NAD(P)-binding Rossmann-fold domains"/>
    <property type="match status" value="4"/>
</dbReference>
<dbReference type="CDD" id="cd00833">
    <property type="entry name" value="PKS"/>
    <property type="match status" value="2"/>
</dbReference>
<evidence type="ECO:0000256" key="8">
    <source>
        <dbReference type="PROSITE-ProRule" id="PRU01363"/>
    </source>
</evidence>
<dbReference type="SUPFAM" id="SSF53901">
    <property type="entry name" value="Thiolase-like"/>
    <property type="match status" value="2"/>
</dbReference>
<dbReference type="RefSeq" id="WP_399643537.1">
    <property type="nucleotide sequence ID" value="NZ_JBITYG010000001.1"/>
</dbReference>
<dbReference type="Pfam" id="PF21089">
    <property type="entry name" value="PKS_DH_N"/>
    <property type="match status" value="2"/>
</dbReference>
<feature type="region of interest" description="N-terminal hotdog fold" evidence="8">
    <location>
        <begin position="1039"/>
        <end position="1163"/>
    </location>
</feature>
<dbReference type="InterPro" id="IPR049551">
    <property type="entry name" value="PKS_DH_C"/>
</dbReference>
<feature type="domain" description="Carrier" evidence="9">
    <location>
        <begin position="1742"/>
        <end position="1817"/>
    </location>
</feature>
<gene>
    <name evidence="12" type="ORF">ACIGXA_01930</name>
</gene>
<evidence type="ECO:0000256" key="3">
    <source>
        <dbReference type="ARBA" id="ARBA00022553"/>
    </source>
</evidence>
<evidence type="ECO:0000256" key="4">
    <source>
        <dbReference type="ARBA" id="ARBA00022679"/>
    </source>
</evidence>
<evidence type="ECO:0000256" key="5">
    <source>
        <dbReference type="ARBA" id="ARBA00023194"/>
    </source>
</evidence>
<evidence type="ECO:0000256" key="2">
    <source>
        <dbReference type="ARBA" id="ARBA00022450"/>
    </source>
</evidence>
<keyword evidence="7" id="KW-0012">Acyltransferase</keyword>
<dbReference type="InterPro" id="IPR014031">
    <property type="entry name" value="Ketoacyl_synth_C"/>
</dbReference>
<dbReference type="InterPro" id="IPR049552">
    <property type="entry name" value="PKS_DH_N"/>
</dbReference>
<feature type="domain" description="Ketosynthase family 3 (KS3)" evidence="10">
    <location>
        <begin position="1842"/>
        <end position="2268"/>
    </location>
</feature>
<dbReference type="Gene3D" id="1.10.1200.10">
    <property type="entry name" value="ACP-like"/>
    <property type="match status" value="3"/>
</dbReference>
<dbReference type="InterPro" id="IPR009081">
    <property type="entry name" value="PP-bd_ACP"/>
</dbReference>
<dbReference type="SMART" id="SM01294">
    <property type="entry name" value="PKS_PP_betabranch"/>
    <property type="match status" value="2"/>
</dbReference>
<feature type="active site" description="Proton donor; for dehydratase activity" evidence="8">
    <location>
        <position position="2924"/>
    </location>
</feature>
<comment type="caution">
    <text evidence="12">The sequence shown here is derived from an EMBL/GenBank/DDBJ whole genome shotgun (WGS) entry which is preliminary data.</text>
</comment>
<dbReference type="SMART" id="SM00826">
    <property type="entry name" value="PKS_DH"/>
    <property type="match status" value="2"/>
</dbReference>
<dbReference type="SUPFAM" id="SSF55048">
    <property type="entry name" value="Probable ACP-binding domain of malonyl-CoA ACP transacylase"/>
    <property type="match status" value="2"/>
</dbReference>
<evidence type="ECO:0000313" key="13">
    <source>
        <dbReference type="Proteomes" id="UP001614394"/>
    </source>
</evidence>
<dbReference type="Gene3D" id="3.40.47.10">
    <property type="match status" value="2"/>
</dbReference>
<evidence type="ECO:0000256" key="6">
    <source>
        <dbReference type="ARBA" id="ARBA00023268"/>
    </source>
</evidence>
<keyword evidence="4" id="KW-0808">Transferase</keyword>
<dbReference type="InterPro" id="IPR001227">
    <property type="entry name" value="Ac_transferase_dom_sf"/>
</dbReference>
<dbReference type="Gene3D" id="3.40.50.720">
    <property type="entry name" value="NAD(P)-binding Rossmann-like Domain"/>
    <property type="match status" value="2"/>
</dbReference>
<keyword evidence="6" id="KW-0511">Multifunctional enzyme</keyword>
<organism evidence="12 13">
    <name type="scientific">Streptomyces fildesensis</name>
    <dbReference type="NCBI Taxonomy" id="375757"/>
    <lineage>
        <taxon>Bacteria</taxon>
        <taxon>Bacillati</taxon>
        <taxon>Actinomycetota</taxon>
        <taxon>Actinomycetes</taxon>
        <taxon>Kitasatosporales</taxon>
        <taxon>Streptomycetaceae</taxon>
        <taxon>Streptomyces</taxon>
    </lineage>
</organism>
<dbReference type="PANTHER" id="PTHR43775">
    <property type="entry name" value="FATTY ACID SYNTHASE"/>
    <property type="match status" value="1"/>
</dbReference>
<dbReference type="Pfam" id="PF16197">
    <property type="entry name" value="KAsynt_C_assoc"/>
    <property type="match status" value="2"/>
</dbReference>
<feature type="region of interest" description="C-terminal hotdog fold" evidence="8">
    <location>
        <begin position="2865"/>
        <end position="2999"/>
    </location>
</feature>
<dbReference type="InterPro" id="IPR055123">
    <property type="entry name" value="SpnB-like_Rossmann"/>
</dbReference>
<name>A0ABW8C1F9_9ACTN</name>
<evidence type="ECO:0000259" key="11">
    <source>
        <dbReference type="PROSITE" id="PS52019"/>
    </source>
</evidence>
<dbReference type="Pfam" id="PF08659">
    <property type="entry name" value="KR"/>
    <property type="match status" value="2"/>
</dbReference>
<feature type="domain" description="Carrier" evidence="9">
    <location>
        <begin position="3452"/>
        <end position="3527"/>
    </location>
</feature>
<dbReference type="InterPro" id="IPR050091">
    <property type="entry name" value="PKS_NRPS_Biosynth_Enz"/>
</dbReference>
<dbReference type="Gene3D" id="3.40.366.10">
    <property type="entry name" value="Malonyl-Coenzyme A Acyl Carrier Protein, domain 2"/>
    <property type="match status" value="2"/>
</dbReference>
<feature type="active site" description="Proton acceptor; for dehydratase activity" evidence="8">
    <location>
        <position position="1071"/>
    </location>
</feature>
<keyword evidence="5" id="KW-0045">Antibiotic biosynthesis</keyword>
<dbReference type="InterPro" id="IPR016035">
    <property type="entry name" value="Acyl_Trfase/lysoPLipase"/>
</dbReference>
<dbReference type="SUPFAM" id="SSF47336">
    <property type="entry name" value="ACP-like"/>
    <property type="match status" value="3"/>
</dbReference>
<dbReference type="InterPro" id="IPR020806">
    <property type="entry name" value="PKS_PP-bd"/>
</dbReference>
<proteinExistence type="predicted"/>
<feature type="domain" description="PKS/mFAS DH" evidence="11">
    <location>
        <begin position="2731"/>
        <end position="2999"/>
    </location>
</feature>
<sequence>MMSESASHESTADGSAVDPADRAELVDLAELAGLAEAEQYRRLLAVVRREAEAALRKAGREGQFPLDLSQPFLQLGFDSLAVVDLHRRLSDATGLDLPITIAFDHPTPTALARQLMWETFGVRYDGRTGADSPATVAASATGSGFGSGSGSGFDEPIAIVGMACRYPGGISSPEQLWDLVVSGRDAIGTLPTDRGWDVEGLYDPDPDAPGKTYTREGGFLYGAPEFDADFFGISPREAASMDPQQRLTLETSWEAFERAGIDPATLRGSATGVFVGAEPQEYGPRLHQAPEGYEGYLLTGSATSVISGRVAYTLGLEGPTLTVDTACSASLVALHLAVQSLRAGECSLALASGVAVMSSPGAFTAFSRQRGLAPDGHCKPFAEAADGTCWGEGVGVLVVERLSDARRNGHRVLAVVRSSAINQDGASNGLTAPNGPSQQRLIQQALASGGLTAADVDAVEAHGTGTKLGDPIEAQALIATYGQGHDAEHPLWLGSVKSNIGHTAAAAGVAGIIKMVQAMRHETLPPTLNVDTPTPHVDWSAGSVELLTKAQPWPVRERPRRAGVSSFGISGTNAHVIVEEAPAEVVAEVVAAVELPVVPWVLSGKTPEALRAQAARLREFVLADAGLDPVSVGSALATTRAGFAHRAGVVAADREGLLSALDTVVDGEAKTAVAGAGDLAFLFTGQGSQRAGMGRELYAAFPVFAQALDTVAEAFDEHLDRPLLDVLFADDNRLNETGYTQPALFALEVALFRLLTSWGVRPQVLAGHSIGELAAAHVAGVWSLEDAALLVAARGRLMQQLPSGGAMAAIQATEAEVLPQLTERVGIAAVNGPTSIVVSGDEEAVAQVIAHFDALGRKTKRLTVSHAFHSVHMEAMLDEFRRFAYILEYSAPSIPIVSTLTGQAATTDELTDPEYWVRHVREAVRFADAVTTLEGQGVTTFLELGPDAVLTAMGAESVTDAVLIATQRRSQDEALALVSSVVDLHTQGTEVDWRAFFGTGAATPLLDLPTYAFQRERYWLDDVSGSADPSALGIEATEHPLLGAVVAVAGSDRLVLTGRLSLQTHPWLADHAVGDTALLPGTGFVELAVQAGDRVGCPVLEELTLQAPLLLDGSGAVEFQLVVEEPGQDGKRPLGIFSRPSGADDSLWTQHAEGLLRSEDAAAAARPADSAWPPADARTIEVEGAYDRMRDQGYGYGPSFQGLRAAWRLGEEVFAEVVLPEGVDATGYALHPALLDAALHAIGIDRPSENAELPFAWTDVVLHASGATALRVRVTPAGSGYSLRLSDVQGGPVADVGALVLRPVVAAELTASQSAGARDLYHVEWSVPRAGGTESAGETVLVRVPAQVEPIEALTAVLAELQTLLAVDDDRRLVVVTRGAVAALPGEDVAELGQAAVWGLIRSAQSEHPGRIVLLDSDTEVIPDGVLASGEPELALRGGEILVPRLARIAPVEVAPVVWRTDGTVLITGGTGGLGALLARHLVTTYGVRDLLLTSRRGPDAPGATELTAELTALGATVTVAACDVADRDALAALLDGVALTAVIHTAGVLRDATFAALTPQHLAEVLAPKADAARHLHELTAHLNLDAFVLFSSAAATFDGTGQGNYAAANAYLDALATHRRTQGLPATSLGWGLWSPETGGMGAGLSAKDVERAARAGTPAHSAAAGLAMFDAAWGGEYAHVLALRLESGALGRRAAADGVPALLRGLVRTPARLAAASGSAGGDSLQEQLGRLPAAEQERFLLSLVRTQVAAALGHSGPDAVDPARGFGTLGFDSLAAVELRNRLGTATGLRLPATLTFDYPNATTLARYLREKLVGDETAGATSSAAAAVVAARQSTDDDPIAIVGMSCRFPGGVRSPEGLWDLLAAGRDAIADFPEDRGPSWYDAYDPDPDAIGKTYSKEGAFLDDAGRFDADFFGISPREALATDPQQRLLLEASWEAFERAGIDPETLQGTSTGVFAGVMYHDFAPRLRDVPEELAGYLGNGGLGSVVSGRVSYALGLEGPALTVDTACSSSLVAVHLAGQALRAGECSLALAGGVTVMTTPDTFVDFSRQRGLAADGRCKPFAEAADGTGWGEGVGVLVLEKLSDARRNGHRVLAVVRGSAINQDGASSQLTAPNGPAQQRVIRQALAAGSLTTGDVDVVEGHGTGTRLGDPIEAQALLATYGQERADGQPLWLGSVKSNLGHTQAAAGVAGIIKMVLAMRHEELPRTLGVDAPSSHVDWSAGDVELLTEAQPWPAGERTRRAGISSFGISGTNAHVIVEEAPAEVVAEIVASAELPAVPWVLSGKTPDAVQAQAARLRDFVLADPELDPAAIGSALATTRAAFTHRAGVVAADRDGLLAGLTTLAEGGTASGAVRATAGSGQLGFLFTGQGSQRAGMGRELYAAFPVFASALDDVAAAFGDQLELPLLDVLFGDDGRLNETGFTQPALFALEVALFRLLESFGVRPQVLAGHSIGELAAAHVAGVWSLEDAALLVAARGRLMQQLPSGGAMAAIQATEAEVLPQLTEKVGIAAVNGPTSIVVSGDEDAVAAVIAHFDAAGRKTKRLTVSHAFHSLHMEPMLEEFRAIAAGLTYSAPTIPIVSTLTGKAATNQELADPGYWVRHVREAVRFADAITTLQDQGVSTFLELGPDAVLTAMGADSATENTTLVPTLRRDHDEAQIFVTSLATLHTRGVPVAWPVLFGTGRARVDLPTYAFQHQHYWLADSTVSTGDPSGLGQGTTTHPLLTAAITLPDTDGLLFTGRLSLATHPWLADHAVNGTVIVPGAALADLAIHTGDHTHTSTLQELTLSAPVVVPQTGAIHLRVRIGGVEERTLSVFSRAEGAAEDEPWTRHADGLLTAHAAEPGFDLIQWPPAGAEAVAVDGLYGTMAASGLEYGPVFQGLRAAWKVGDEVFAEVALPEGTDTNGFGLHPALLDAALHGIGFSGSDSGVAELPFAWSDVALYATGATALRVRIAPAGSGYALDLADAQGAPVASVGMLALRPVNTGELAAAQAAQARDLYEIQWSAVDADPTATAATAAESSNAVDESALLRVVSRGDARSTVVDVLAQVQGWLADEPHAGSDGRLVVVTRGAVAALPGEDVTDLAQAAVHGLVRAAQAEHPDRIVLVDTDAEAGTGQIPAAVLTADEPELAVRNSQLYAPRLARSAPSPEATPWRTDGTVLITGGTGGLGALTARHLVAEHGVRDLLLTSRRGQNAPGAAELAAELTAAGATVTIAACDVSDRDALAELLADVPLSAVIHTAGVVDDGTVESLTPGQVGTVFGPKAEAARHLHELTAHLTLDAFVLFSSTAATFDGTGQANYAAANAYLDALATHRRTHNLAATSLAWGLWAPESGGMGADLTQADVDRVARGGALALGREAGLALLDAALVGGKAHLLPVPFSTAALEARAGSQGLPAILRGLVRAPAARRGTVQAAAGAAAVESLQDRLLKLPPAERTPVVLDLVRSQVAAVLGHSGVDAVDPARGFGGLGFDSLAAVEFRNRLTPATGLRLPATLIFDYPTSEALAEYIREQLAPAPSGPAALRALEAELADLEDRLVTTTDNGEVDEQDHTRVTDSLRALVARWTALRAGAAEAAASAAADEAELASADADQLFDILDSEFEPLD</sequence>
<dbReference type="PROSITE" id="PS00606">
    <property type="entry name" value="KS3_1"/>
    <property type="match status" value="2"/>
</dbReference>
<dbReference type="PROSITE" id="PS52019">
    <property type="entry name" value="PKS_MFAS_DH"/>
    <property type="match status" value="2"/>
</dbReference>
<dbReference type="InterPro" id="IPR014043">
    <property type="entry name" value="Acyl_transferase_dom"/>
</dbReference>
<keyword evidence="3" id="KW-0597">Phosphoprotein</keyword>
<evidence type="ECO:0000259" key="10">
    <source>
        <dbReference type="PROSITE" id="PS52004"/>
    </source>
</evidence>
<feature type="region of interest" description="C-terminal hotdog fold" evidence="8">
    <location>
        <begin position="1177"/>
        <end position="1310"/>
    </location>
</feature>
<dbReference type="InterPro" id="IPR049900">
    <property type="entry name" value="PKS_mFAS_DH"/>
</dbReference>
<feature type="region of interest" description="N-terminal hotdog fold" evidence="8">
    <location>
        <begin position="2731"/>
        <end position="2853"/>
    </location>
</feature>
<feature type="domain" description="PKS/mFAS DH" evidence="11">
    <location>
        <begin position="1039"/>
        <end position="1310"/>
    </location>
</feature>
<keyword evidence="2" id="KW-0596">Phosphopantetheine</keyword>
<dbReference type="InterPro" id="IPR018201">
    <property type="entry name" value="Ketoacyl_synth_AS"/>
</dbReference>
<dbReference type="SMART" id="SM00827">
    <property type="entry name" value="PKS_AT"/>
    <property type="match status" value="2"/>
</dbReference>
<dbReference type="InterPro" id="IPR020807">
    <property type="entry name" value="PKS_DH"/>
</dbReference>
<dbReference type="PROSITE" id="PS50075">
    <property type="entry name" value="CARRIER"/>
    <property type="match status" value="3"/>
</dbReference>
<dbReference type="EMBL" id="JBITYG010000001">
    <property type="protein sequence ID" value="MFI9099255.1"/>
    <property type="molecule type" value="Genomic_DNA"/>
</dbReference>
<feature type="active site" description="Proton acceptor; for dehydratase activity" evidence="8">
    <location>
        <position position="2763"/>
    </location>
</feature>
<dbReference type="InterPro" id="IPR013968">
    <property type="entry name" value="PKS_KR"/>
</dbReference>
<dbReference type="SMART" id="SM00822">
    <property type="entry name" value="PKS_KR"/>
    <property type="match status" value="2"/>
</dbReference>
<dbReference type="CDD" id="cd08956">
    <property type="entry name" value="KR_3_FAS_SDR_x"/>
    <property type="match status" value="2"/>
</dbReference>
<feature type="domain" description="Carrier" evidence="9">
    <location>
        <begin position="41"/>
        <end position="119"/>
    </location>
</feature>
<keyword evidence="13" id="KW-1185">Reference proteome</keyword>
<dbReference type="PANTHER" id="PTHR43775:SF51">
    <property type="entry name" value="INACTIVE PHENOLPHTHIOCEROL SYNTHESIS POLYKETIDE SYNTHASE TYPE I PKS1-RELATED"/>
    <property type="match status" value="1"/>
</dbReference>
<dbReference type="InterPro" id="IPR016036">
    <property type="entry name" value="Malonyl_transacylase_ACP-bd"/>
</dbReference>
<evidence type="ECO:0000256" key="1">
    <source>
        <dbReference type="ARBA" id="ARBA00004792"/>
    </source>
</evidence>
<dbReference type="InterPro" id="IPR020841">
    <property type="entry name" value="PKS_Beta-ketoAc_synthase_dom"/>
</dbReference>
<dbReference type="SUPFAM" id="SSF52151">
    <property type="entry name" value="FabD/lysophospholipase-like"/>
    <property type="match status" value="2"/>
</dbReference>